<feature type="coiled-coil region" evidence="12">
    <location>
        <begin position="1855"/>
        <end position="1886"/>
    </location>
</feature>
<sequence>MKYFHYFKQFYHHSLHLNNQSKPQALLQAYQKSLKIKKHHKSLKKTFNLSFAHYLPAFYFSSKATQQQKANEAKLHLLLQKKQSQRNPSPLSQSLSNSLQTLQKQQHFLQDLEIPGQLQNFRQRFTKFTKKDALKKLLEPKQILLFLQFFRSNYNKYLLDKIQLYQSALQNLLEGKREVMQNENFKLQDGQTVKQKMEQFELFLKTKMPNGKNYLVIVLIPIVIQFIVICLKEFYNDIQKKKHDQSQNTRHCYKFKNLHKLKQDSQEENEKDYTRFFQFVEWQNLQIGDLVILHENDYVPADMLLLDMWEDYCGVNERYLTDKTNIVMKQATQLTKRDSLEHQNILRRNTVIKYSNWVVGIVLFAGNDTYEYQLHLNGAHSRASQKQSIYYQKIHIFQIISVLIIIFYSVLVYISQITQQCYLDFEEKGNVENLNYWSILFQLSIFSPFYLQIFQDIVIFINCFMLSNHSIILNQSEQISDFSQTTHIMMNNTNNLTEDQYSLRAIILQDKIYMIGDQRYQPTEEQQKTLDNLKKGFAGHQIQQDETSNIKEDQQQEDESDSSQSQSSTNSKSHQNNNNNFNINQNPNFETKKIFKFTSNIPLNNINNNNNSLRCEEEEDENYFNNQETGEMTSVLTLPNTSNNYFLSKTQQQNQNSMNIFHQDLLNDLKEHNQLNTEISKKFNTEEDLDQEDEDDQEENQYFDNSQTFNYLKVSRGPEYQKKSQIKFLNPNENPIEPESNINSQRNAFDQLKLNIHYQKSLNQNQHKEIQNQNQITELSEQENDDKNNILQNDENTSNNNENKKNSEPQILIRDFNLGSFNSKDDEIQENDQSNKNSASSPNQPDPNFLNSSNQNQKIKLQQLKQKESPSFQTKILNREYSKTQDNKENLQTKGENPSLVPCISNGDEQSLQKKQRPNKKVSFDQSHQVLLKNVQIKNQEQNNSNLATYSPLQIEKLDSHQSIQFSHEASPKKLGSRLKNYKQQLLGLDQQENQQFNLNLQQQNNISNNKNSEIQEIQEKQEQITNNTENKINNNNNNSSQNQIPNNEGGLLATPYKTQGNQNNFKMFRQFSEQVSYHNGRPIQNLQIETVQQKYSNKLKGGLNDSIELNSQQQTTNFSPKSCNQKKNTMSSPHSRSKSSYQIPSSPLKKRGSIPLERRQSMSKIVFKMQNIKRNDSDYFGKTKRRNGSSLSSPQKDKFEMENQNIETEKQLFDLIEKENDIPTDIHEVFLAMLLCTDTISKYNEKEKKSIHTHYTPEDASILDFPQTFGYIFKSQCFIDKQQTYVLKYFEETLYFNVMKKFHYPEKKLFAILCQGDDEEAPSIYIKQELSELPSYIQGDQMEKVSFHKIKKTFYQKGLIPFLYARKYLDQETYMNKPLFQELQRNPDSPKIESLFFKEIEQGTAFLTIIGVQQKIKKGVQTVINTLQKSSKKLIVSTGESLSRTQPVCRFLGILNPSLRKVHFNHGDHEKLVFKIKNELTFIKNVLLNQENKLNNSNNSPESVAYQRSPLRKMVNNERYSTASPSRKSVLLNFDPDDNVKIEILVSGPAFHAIHNNQYLLDHFCFIAYFSQSIVAYDFSAQQKKNLLSIFKNQLESFFKVSVIGNTVQDIPLVNSHKSSIFLQQTITLKLNDVQQDIQNLIEKKQKNSNKQQSPKISTDFPQIQKSKFKLQQETQNQLQLPKNSIPFNENNSNIQNQDTEGFQVKEKIKKYLQISAFCQAGSVTLDNLQILMRLIFILARQQAELLDELIIFSLYSSMFILTTITLIQMNSCQSRITYFTPFTPIFVNLINYLLLSILQFTSKSHSHKKHLKEKIKSLFDFRNGVQQQNPQQSDSNRQKNISNQFSNFHHSNAPEIRSELEMANQQLNRNKNNSNNNYNNNNNNSKSIINYQIFEKKSSLMGDSFKQISPVKKKRDNFKKITINVILQSYFKKSSSQPYKFALHMLKTLFLSILDALIIYYAFINLSQNGHYPIEVESFTFQLFFCIVPIVKLFILEGCRWKQGLFLLITFIIELFILQTSEKEYQRYGFYYIQDLDQLQYIFSVLLCLLMLAVFHKIQILYIFFYNPKLILNDTKFQKILNNSAYIAYTQSIKDFNIGKILRRIFKNSENDLILQSFLLSDEIGHGQAKLKYLSKKFENTQLEYKFLRLFKKNNLPSTRYYILISVVFYDIVNLVFYFISDKKNDVHTLIFTYGNQRKNFISEFHAINQSKQVKDLLSLLLPKFIRERIDNGQSTISENQGNVSLIFCDVANFDDMINEEQEQVVYLLDKIYRDFDIACSLHSLQKIETVGKTYMAAGGLKDVEHYYNLQNQKKLHNSAQRAIDFAFEMFKIVKSYQFGRQVRKDIQLKIGIHYGQVIAGVIGHHKPQFSLIGDTVNTTSRVGSTSEAGYITISQQAYEQVQKNSNYLFRQRAVQAKGKGELMTYQVIDRKSVIDLLINAEIKENTNLQNRRMSIQQFRKLSLKTFENTSEGQQIKDKIFSEYTKRGGSVSIHNISKKSIDFTAGMQKILMPIKETNTMSEINTNSKPSNYEQSKNDHLEDFGCIDYSFIDNLEDQGKENIHLEKYRGRDVLNYKIEKNSIFQLEEEEDEDNEWLFSNNSKEYNLKLGLFAKPSNPELYDVYMDAVEIELIYYFILVQVLFFFFDYRIKQVELISFNNLQHLDEKKLQYDSLVNYLLPKHLLDQFLHNPLGKSELTEKYETCTILFADIAGFTKYSSSVKPDQVVQLLRKLFIEFDKLCLQNDVFKLYTIGDCYVCLGVNDKNNRQYAEEAQNVLNLGFEMIKIIQDVRKQINYDGLNMRIGIHTGTVIGGMIGTEVVRYDIYGRDVLIANKCESHGTTGYITVSEATKNLLKENFEDLYQFELKEEFKISAQGYEETIPLYYVTQQD</sequence>
<dbReference type="GO" id="GO:0035556">
    <property type="term" value="P:intracellular signal transduction"/>
    <property type="evidence" value="ECO:0007669"/>
    <property type="project" value="InterPro"/>
</dbReference>
<feature type="compositionally biased region" description="Polar residues" evidence="13">
    <location>
        <begin position="831"/>
        <end position="843"/>
    </location>
</feature>
<feature type="transmembrane region" description="Helical" evidence="14">
    <location>
        <begin position="1783"/>
        <end position="1802"/>
    </location>
</feature>
<dbReference type="GO" id="GO:0005886">
    <property type="term" value="C:plasma membrane"/>
    <property type="evidence" value="ECO:0007669"/>
    <property type="project" value="TreeGrafter"/>
</dbReference>
<dbReference type="PROSITE" id="PS50125">
    <property type="entry name" value="GUANYLATE_CYCLASE_2"/>
    <property type="match status" value="2"/>
</dbReference>
<feature type="region of interest" description="Disordered" evidence="13">
    <location>
        <begin position="780"/>
        <end position="853"/>
    </location>
</feature>
<evidence type="ECO:0000256" key="2">
    <source>
        <dbReference type="ARBA" id="ARBA00004141"/>
    </source>
</evidence>
<dbReference type="InterPro" id="IPR008250">
    <property type="entry name" value="ATPase_P-typ_transduc_dom_A_sf"/>
</dbReference>
<comment type="subcellular location">
    <subcellularLocation>
        <location evidence="2">Membrane</location>
        <topology evidence="2">Multi-pass membrane protein</topology>
    </subcellularLocation>
</comment>
<gene>
    <name evidence="16" type="ORF">PPERSA_07268</name>
</gene>
<feature type="compositionally biased region" description="Acidic residues" evidence="13">
    <location>
        <begin position="686"/>
        <end position="701"/>
    </location>
</feature>
<feature type="transmembrane region" description="Helical" evidence="14">
    <location>
        <begin position="2005"/>
        <end position="2023"/>
    </location>
</feature>
<dbReference type="GO" id="GO:0046872">
    <property type="term" value="F:metal ion binding"/>
    <property type="evidence" value="ECO:0007669"/>
    <property type="project" value="UniProtKB-KW"/>
</dbReference>
<keyword evidence="17" id="KW-1185">Reference proteome</keyword>
<comment type="caution">
    <text evidence="16">The sequence shown here is derived from an EMBL/GenBank/DDBJ whole genome shotgun (WGS) entry which is preliminary data.</text>
</comment>
<feature type="region of interest" description="Disordered" evidence="13">
    <location>
        <begin position="1113"/>
        <end position="1160"/>
    </location>
</feature>
<feature type="transmembrane region" description="Helical" evidence="14">
    <location>
        <begin position="2163"/>
        <end position="2182"/>
    </location>
</feature>
<dbReference type="OrthoDB" id="354346at2759"/>
<feature type="domain" description="Guanylate cyclase" evidence="15">
    <location>
        <begin position="2247"/>
        <end position="2386"/>
    </location>
</feature>
<accession>A0A0V0QCX9</accession>
<dbReference type="InterPro" id="IPR029787">
    <property type="entry name" value="Nucleotide_cyclase"/>
</dbReference>
<evidence type="ECO:0000256" key="14">
    <source>
        <dbReference type="SAM" id="Phobius"/>
    </source>
</evidence>
<keyword evidence="6" id="KW-0547">Nucleotide-binding</keyword>
<feature type="transmembrane region" description="Helical" evidence="14">
    <location>
        <begin position="214"/>
        <end position="235"/>
    </location>
</feature>
<dbReference type="GO" id="GO:0009190">
    <property type="term" value="P:cyclic nucleotide biosynthetic process"/>
    <property type="evidence" value="ECO:0007669"/>
    <property type="project" value="InterPro"/>
</dbReference>
<comment type="catalytic activity">
    <reaction evidence="1">
        <text>ATP = 3',5'-cyclic AMP + diphosphate</text>
        <dbReference type="Rhea" id="RHEA:15389"/>
        <dbReference type="ChEBI" id="CHEBI:30616"/>
        <dbReference type="ChEBI" id="CHEBI:33019"/>
        <dbReference type="ChEBI" id="CHEBI:58165"/>
        <dbReference type="EC" id="4.6.1.1"/>
    </reaction>
</comment>
<dbReference type="Gene3D" id="3.40.50.1000">
    <property type="entry name" value="HAD superfamily/HAD-like"/>
    <property type="match status" value="1"/>
</dbReference>
<keyword evidence="4 14" id="KW-0812">Transmembrane</keyword>
<evidence type="ECO:0000256" key="8">
    <source>
        <dbReference type="ARBA" id="ARBA00022842"/>
    </source>
</evidence>
<evidence type="ECO:0000256" key="6">
    <source>
        <dbReference type="ARBA" id="ARBA00022741"/>
    </source>
</evidence>
<dbReference type="InterPro" id="IPR001054">
    <property type="entry name" value="A/G_cyclase"/>
</dbReference>
<evidence type="ECO:0000256" key="11">
    <source>
        <dbReference type="ARBA" id="ARBA00023239"/>
    </source>
</evidence>
<evidence type="ECO:0000256" key="1">
    <source>
        <dbReference type="ARBA" id="ARBA00001593"/>
    </source>
</evidence>
<dbReference type="PANTHER" id="PTHR45627:SF12">
    <property type="entry name" value="ADENYLATE CYCLASE TYPE 2"/>
    <property type="match status" value="1"/>
</dbReference>
<feature type="compositionally biased region" description="Polar residues" evidence="13">
    <location>
        <begin position="1113"/>
        <end position="1146"/>
    </location>
</feature>
<dbReference type="PANTHER" id="PTHR45627">
    <property type="entry name" value="ADENYLATE CYCLASE TYPE 1"/>
    <property type="match status" value="1"/>
</dbReference>
<feature type="region of interest" description="Disordered" evidence="13">
    <location>
        <begin position="542"/>
        <end position="586"/>
    </location>
</feature>
<feature type="compositionally biased region" description="Basic and acidic residues" evidence="13">
    <location>
        <begin position="879"/>
        <end position="891"/>
    </location>
</feature>
<evidence type="ECO:0000313" key="16">
    <source>
        <dbReference type="EMBL" id="KRX00071.1"/>
    </source>
</evidence>
<name>A0A0V0QCX9_PSEPJ</name>
<dbReference type="CDD" id="cd07302">
    <property type="entry name" value="CHD"/>
    <property type="match status" value="2"/>
</dbReference>
<dbReference type="InterPro" id="IPR023214">
    <property type="entry name" value="HAD_sf"/>
</dbReference>
<feature type="region of interest" description="Disordered" evidence="13">
    <location>
        <begin position="1177"/>
        <end position="1198"/>
    </location>
</feature>
<evidence type="ECO:0000256" key="9">
    <source>
        <dbReference type="ARBA" id="ARBA00022989"/>
    </source>
</evidence>
<evidence type="ECO:0000256" key="5">
    <source>
        <dbReference type="ARBA" id="ARBA00022723"/>
    </source>
</evidence>
<dbReference type="EMBL" id="LDAU01000196">
    <property type="protein sequence ID" value="KRX00071.1"/>
    <property type="molecule type" value="Genomic_DNA"/>
</dbReference>
<evidence type="ECO:0000256" key="13">
    <source>
        <dbReference type="SAM" id="MobiDB-lite"/>
    </source>
</evidence>
<keyword evidence="7" id="KW-0067">ATP-binding</keyword>
<feature type="compositionally biased region" description="Low complexity" evidence="13">
    <location>
        <begin position="562"/>
        <end position="586"/>
    </location>
</feature>
<feature type="region of interest" description="Disordered" evidence="13">
    <location>
        <begin position="1030"/>
        <end position="1059"/>
    </location>
</feature>
<dbReference type="Pfam" id="PF00211">
    <property type="entry name" value="Guanylate_cyc"/>
    <property type="match status" value="2"/>
</dbReference>
<organism evidence="16 17">
    <name type="scientific">Pseudocohnilembus persalinus</name>
    <name type="common">Ciliate</name>
    <dbReference type="NCBI Taxonomy" id="266149"/>
    <lineage>
        <taxon>Eukaryota</taxon>
        <taxon>Sar</taxon>
        <taxon>Alveolata</taxon>
        <taxon>Ciliophora</taxon>
        <taxon>Intramacronucleata</taxon>
        <taxon>Oligohymenophorea</taxon>
        <taxon>Scuticociliatia</taxon>
        <taxon>Philasterida</taxon>
        <taxon>Pseudocohnilembidae</taxon>
        <taxon>Pseudocohnilembus</taxon>
    </lineage>
</organism>
<evidence type="ECO:0000256" key="3">
    <source>
        <dbReference type="ARBA" id="ARBA00012201"/>
    </source>
</evidence>
<dbReference type="SMART" id="SM00044">
    <property type="entry name" value="CYCc"/>
    <property type="match status" value="2"/>
</dbReference>
<dbReference type="GO" id="GO:0005524">
    <property type="term" value="F:ATP binding"/>
    <property type="evidence" value="ECO:0007669"/>
    <property type="project" value="UniProtKB-KW"/>
</dbReference>
<evidence type="ECO:0000259" key="15">
    <source>
        <dbReference type="PROSITE" id="PS50125"/>
    </source>
</evidence>
<keyword evidence="9 14" id="KW-1133">Transmembrane helix</keyword>
<keyword evidence="8" id="KW-0460">Magnesium</keyword>
<dbReference type="SUPFAM" id="SSF81653">
    <property type="entry name" value="Calcium ATPase, transduction domain A"/>
    <property type="match status" value="1"/>
</dbReference>
<evidence type="ECO:0000313" key="17">
    <source>
        <dbReference type="Proteomes" id="UP000054937"/>
    </source>
</evidence>
<feature type="domain" description="Guanylate cyclase" evidence="15">
    <location>
        <begin position="2706"/>
        <end position="2837"/>
    </location>
</feature>
<keyword evidence="11" id="KW-0456">Lyase</keyword>
<protein>
    <recommendedName>
        <fullName evidence="3">adenylate cyclase</fullName>
        <ecNumber evidence="3">4.6.1.1</ecNumber>
    </recommendedName>
</protein>
<dbReference type="Gene3D" id="2.70.150.10">
    <property type="entry name" value="Calcium-transporting ATPase, cytoplasmic transduction domain A"/>
    <property type="match status" value="1"/>
</dbReference>
<dbReference type="InParanoid" id="A0A0V0QCX9"/>
<dbReference type="InterPro" id="IPR023298">
    <property type="entry name" value="ATPase_P-typ_TM_dom_sf"/>
</dbReference>
<feature type="compositionally biased region" description="Low complexity" evidence="13">
    <location>
        <begin position="1030"/>
        <end position="1049"/>
    </location>
</feature>
<dbReference type="EC" id="4.6.1.1" evidence="3"/>
<evidence type="ECO:0000256" key="7">
    <source>
        <dbReference type="ARBA" id="ARBA00022840"/>
    </source>
</evidence>
<feature type="region of interest" description="Disordered" evidence="13">
    <location>
        <begin position="879"/>
        <end position="924"/>
    </location>
</feature>
<feature type="transmembrane region" description="Helical" evidence="14">
    <location>
        <begin position="1943"/>
        <end position="1966"/>
    </location>
</feature>
<feature type="transmembrane region" description="Helical" evidence="14">
    <location>
        <begin position="394"/>
        <end position="414"/>
    </location>
</feature>
<dbReference type="Proteomes" id="UP000054937">
    <property type="component" value="Unassembled WGS sequence"/>
</dbReference>
<keyword evidence="5" id="KW-0479">Metal-binding</keyword>
<proteinExistence type="predicted"/>
<evidence type="ECO:0000256" key="4">
    <source>
        <dbReference type="ARBA" id="ARBA00022692"/>
    </source>
</evidence>
<evidence type="ECO:0000256" key="10">
    <source>
        <dbReference type="ARBA" id="ARBA00023136"/>
    </source>
</evidence>
<feature type="region of interest" description="Disordered" evidence="13">
    <location>
        <begin position="680"/>
        <end position="707"/>
    </location>
</feature>
<feature type="transmembrane region" description="Helical" evidence="14">
    <location>
        <begin position="2043"/>
        <end position="2068"/>
    </location>
</feature>
<dbReference type="GO" id="GO:0007189">
    <property type="term" value="P:adenylate cyclase-activating G protein-coupled receptor signaling pathway"/>
    <property type="evidence" value="ECO:0007669"/>
    <property type="project" value="TreeGrafter"/>
</dbReference>
<feature type="transmembrane region" description="Helical" evidence="14">
    <location>
        <begin position="1981"/>
        <end position="1998"/>
    </location>
</feature>
<dbReference type="SUPFAM" id="SSF81665">
    <property type="entry name" value="Calcium ATPase, transmembrane domain M"/>
    <property type="match status" value="1"/>
</dbReference>
<dbReference type="GO" id="GO:0004016">
    <property type="term" value="F:adenylate cyclase activity"/>
    <property type="evidence" value="ECO:0007669"/>
    <property type="project" value="UniProtKB-EC"/>
</dbReference>
<dbReference type="SUPFAM" id="SSF55073">
    <property type="entry name" value="Nucleotide cyclase"/>
    <property type="match status" value="2"/>
</dbReference>
<keyword evidence="10 14" id="KW-0472">Membrane</keyword>
<dbReference type="Gene3D" id="3.30.70.1230">
    <property type="entry name" value="Nucleotide cyclase"/>
    <property type="match status" value="2"/>
</dbReference>
<keyword evidence="12" id="KW-0175">Coiled coil</keyword>
<reference evidence="16 17" key="1">
    <citation type="journal article" date="2015" name="Sci. Rep.">
        <title>Genome of the facultative scuticociliatosis pathogen Pseudocohnilembus persalinus provides insight into its virulence through horizontal gene transfer.</title>
        <authorList>
            <person name="Xiong J."/>
            <person name="Wang G."/>
            <person name="Cheng J."/>
            <person name="Tian M."/>
            <person name="Pan X."/>
            <person name="Warren A."/>
            <person name="Jiang C."/>
            <person name="Yuan D."/>
            <person name="Miao W."/>
        </authorList>
    </citation>
    <scope>NUCLEOTIDE SEQUENCE [LARGE SCALE GENOMIC DNA]</scope>
    <source>
        <strain evidence="16">36N120E</strain>
    </source>
</reference>
<evidence type="ECO:0000256" key="12">
    <source>
        <dbReference type="SAM" id="Coils"/>
    </source>
</evidence>